<feature type="chain" id="PRO_5012046660" evidence="1">
    <location>
        <begin position="23"/>
        <end position="88"/>
    </location>
</feature>
<evidence type="ECO:0000256" key="1">
    <source>
        <dbReference type="SAM" id="SignalP"/>
    </source>
</evidence>
<sequence length="88" mass="9701">MRYLIYLFALLCGLGANNVARAETAASQNNLQTICINKLEIGAAQSDTILQYNIIIFNKHIFDKPLSFAATPAISLQTPIDLMDSQIE</sequence>
<feature type="signal peptide" evidence="1">
    <location>
        <begin position="1"/>
        <end position="22"/>
    </location>
</feature>
<evidence type="ECO:0000313" key="2">
    <source>
        <dbReference type="EMBL" id="APG62760.1"/>
    </source>
</evidence>
<dbReference type="RefSeq" id="WP_072559409.1">
    <property type="nucleotide sequence ID" value="NZ_CP018154.1"/>
</dbReference>
<proteinExistence type="predicted"/>
<dbReference type="EMBL" id="CP018154">
    <property type="protein sequence ID" value="APG62760.1"/>
    <property type="molecule type" value="Genomic_DNA"/>
</dbReference>
<dbReference type="Proteomes" id="UP000242561">
    <property type="component" value="Chromosome"/>
</dbReference>
<dbReference type="KEGG" id="sphl:LPB140_08130"/>
<name>A0A1L3JCA2_9SPHN</name>
<keyword evidence="1" id="KW-0732">Signal</keyword>
<reference evidence="2 3" key="1">
    <citation type="submission" date="2016-11" db="EMBL/GenBank/DDBJ databases">
        <title>Sphingorhabdus sp. LPB0140, isolated from marine environment.</title>
        <authorList>
            <person name="Kim E."/>
            <person name="Yi H."/>
        </authorList>
    </citation>
    <scope>NUCLEOTIDE SEQUENCE [LARGE SCALE GENOMIC DNA]</scope>
    <source>
        <strain evidence="2 3">LPB0140</strain>
    </source>
</reference>
<dbReference type="STRING" id="1913578.LPB140_08130"/>
<dbReference type="AlphaFoldDB" id="A0A1L3JCA2"/>
<gene>
    <name evidence="2" type="ORF">LPB140_08130</name>
</gene>
<organism evidence="2 3">
    <name type="scientific">Sphingorhabdus lutea</name>
    <dbReference type="NCBI Taxonomy" id="1913578"/>
    <lineage>
        <taxon>Bacteria</taxon>
        <taxon>Pseudomonadati</taxon>
        <taxon>Pseudomonadota</taxon>
        <taxon>Alphaproteobacteria</taxon>
        <taxon>Sphingomonadales</taxon>
        <taxon>Sphingomonadaceae</taxon>
        <taxon>Sphingorhabdus</taxon>
    </lineage>
</organism>
<protein>
    <submittedName>
        <fullName evidence="2">Uncharacterized protein</fullName>
    </submittedName>
</protein>
<evidence type="ECO:0000313" key="3">
    <source>
        <dbReference type="Proteomes" id="UP000242561"/>
    </source>
</evidence>
<accession>A0A1L3JCA2</accession>
<keyword evidence="3" id="KW-1185">Reference proteome</keyword>